<dbReference type="InterPro" id="IPR025354">
    <property type="entry name" value="DUF4258"/>
</dbReference>
<comment type="caution">
    <text evidence="1">The sequence shown here is derived from an EMBL/GenBank/DDBJ whole genome shotgun (WGS) entry which is preliminary data.</text>
</comment>
<organism evidence="1 2">
    <name type="scientific">Candidatus Magasanikbacteria bacterium CG10_big_fil_rev_8_21_14_0_10_38_6</name>
    <dbReference type="NCBI Taxonomy" id="1974647"/>
    <lineage>
        <taxon>Bacteria</taxon>
        <taxon>Candidatus Magasanikiibacteriota</taxon>
    </lineage>
</organism>
<gene>
    <name evidence="1" type="ORF">COU30_01490</name>
</gene>
<dbReference type="Pfam" id="PF14076">
    <property type="entry name" value="DUF4258"/>
    <property type="match status" value="1"/>
</dbReference>
<evidence type="ECO:0008006" key="3">
    <source>
        <dbReference type="Google" id="ProtNLM"/>
    </source>
</evidence>
<dbReference type="Proteomes" id="UP000228528">
    <property type="component" value="Unassembled WGS sequence"/>
</dbReference>
<name>A0A2M6P1K9_9BACT</name>
<evidence type="ECO:0000313" key="2">
    <source>
        <dbReference type="Proteomes" id="UP000228528"/>
    </source>
</evidence>
<proteinExistence type="predicted"/>
<sequence length="74" mass="8623">MELLLSKHALEQARERGVGINEIKETVQKGAKNLQSKEEGKIVSLYRHIKVIFKKLKNKYFVISVMIRREQNGK</sequence>
<evidence type="ECO:0000313" key="1">
    <source>
        <dbReference type="EMBL" id="PIR77606.1"/>
    </source>
</evidence>
<dbReference type="AlphaFoldDB" id="A0A2M6P1K9"/>
<dbReference type="EMBL" id="PFBW01000065">
    <property type="protein sequence ID" value="PIR77606.1"/>
    <property type="molecule type" value="Genomic_DNA"/>
</dbReference>
<protein>
    <recommendedName>
        <fullName evidence="3">DUF4258 domain-containing protein</fullName>
    </recommendedName>
</protein>
<reference evidence="2" key="1">
    <citation type="submission" date="2017-09" db="EMBL/GenBank/DDBJ databases">
        <title>Depth-based differentiation of microbial function through sediment-hosted aquifers and enrichment of novel symbionts in the deep terrestrial subsurface.</title>
        <authorList>
            <person name="Probst A.J."/>
            <person name="Ladd B."/>
            <person name="Jarett J.K."/>
            <person name="Geller-Mcgrath D.E."/>
            <person name="Sieber C.M.K."/>
            <person name="Emerson J.B."/>
            <person name="Anantharaman K."/>
            <person name="Thomas B.C."/>
            <person name="Malmstrom R."/>
            <person name="Stieglmeier M."/>
            <person name="Klingl A."/>
            <person name="Woyke T."/>
            <person name="Ryan C.M."/>
            <person name="Banfield J.F."/>
        </authorList>
    </citation>
    <scope>NUCLEOTIDE SEQUENCE [LARGE SCALE GENOMIC DNA]</scope>
</reference>
<accession>A0A2M6P1K9</accession>